<dbReference type="eggNOG" id="ENOG50318AH">
    <property type="taxonomic scope" value="Bacteria"/>
</dbReference>
<protein>
    <submittedName>
        <fullName evidence="2">PilZ domain-containing protein</fullName>
    </submittedName>
</protein>
<dbReference type="EMBL" id="JH600068">
    <property type="protein sequence ID" value="EIG55432.1"/>
    <property type="molecule type" value="Genomic_DNA"/>
</dbReference>
<name>I2Q6M6_9BACT</name>
<dbReference type="HOGENOM" id="CLU_873550_0_0_7"/>
<reference evidence="2" key="1">
    <citation type="submission" date="2011-11" db="EMBL/GenBank/DDBJ databases">
        <title>Improved High-Quality Draft sequence of Desulfovibrio sp. U5L.</title>
        <authorList>
            <consortium name="US DOE Joint Genome Institute"/>
            <person name="Lucas S."/>
            <person name="Han J."/>
            <person name="Lapidus A."/>
            <person name="Cheng J.-F."/>
            <person name="Goodwin L."/>
            <person name="Pitluck S."/>
            <person name="Peters L."/>
            <person name="Ovchinnikova G."/>
            <person name="Held B."/>
            <person name="Detter J.C."/>
            <person name="Han C."/>
            <person name="Tapia R."/>
            <person name="Land M."/>
            <person name="Hauser L."/>
            <person name="Kyrpides N."/>
            <person name="Ivanova N."/>
            <person name="Pagani I."/>
            <person name="Gabster J."/>
            <person name="Walker C."/>
            <person name="Stolyar S."/>
            <person name="Stahl D."/>
            <person name="Arkin A."/>
            <person name="Dehal P."/>
            <person name="Hazen T."/>
            <person name="Woyke T."/>
        </authorList>
    </citation>
    <scope>NUCLEOTIDE SEQUENCE [LARGE SCALE GENOMIC DNA]</scope>
    <source>
        <strain evidence="2">U5L</strain>
    </source>
</reference>
<gene>
    <name evidence="2" type="ORF">DesU5LDRAFT_3818</name>
</gene>
<sequence length="318" mass="36342">MYDSIRRLFSLLLSSRNRPDPLASNLLGLAARQQALFQVLIDQDKVRESFRYMVCQGIRGDGVVLACRGPSLRSCHELMKKEFSFRFLLQTETDKFPRLHKFQGQIIDIHRDMKTITVAIPANIAILEQRRNVRLKLQRRHLPGLSVWGLAKGTAEKQPRILEQRLLLDLTGRADEAQAILKNISAGGMRLALSRHDYADHESWLAKGGHLLVKLAFPGQEPEQEHDFEFVAKVSNTRVTDDPDSGPEIGVQFLSARGRGLKAHWRDVRTEGCLELLKLLQSYQLEYYRDLKKNLIMREESAPDPMIRPRSKSRGKVA</sequence>
<dbReference type="Pfam" id="PF07238">
    <property type="entry name" value="PilZ"/>
    <property type="match status" value="1"/>
</dbReference>
<evidence type="ECO:0000259" key="1">
    <source>
        <dbReference type="Pfam" id="PF07238"/>
    </source>
</evidence>
<dbReference type="STRING" id="596152.DesU5LDRAFT_3818"/>
<evidence type="ECO:0000313" key="2">
    <source>
        <dbReference type="EMBL" id="EIG55432.1"/>
    </source>
</evidence>
<dbReference type="OrthoDB" id="5451434at2"/>
<dbReference type="GO" id="GO:0035438">
    <property type="term" value="F:cyclic-di-GMP binding"/>
    <property type="evidence" value="ECO:0007669"/>
    <property type="project" value="InterPro"/>
</dbReference>
<dbReference type="InterPro" id="IPR009875">
    <property type="entry name" value="PilZ_domain"/>
</dbReference>
<accession>I2Q6M6</accession>
<dbReference type="AlphaFoldDB" id="I2Q6M6"/>
<proteinExistence type="predicted"/>
<organism evidence="2">
    <name type="scientific">Desulfovibrio sp. U5L</name>
    <dbReference type="NCBI Taxonomy" id="596152"/>
    <lineage>
        <taxon>Bacteria</taxon>
        <taxon>Pseudomonadati</taxon>
        <taxon>Thermodesulfobacteriota</taxon>
        <taxon>Desulfovibrionia</taxon>
        <taxon>Desulfovibrionales</taxon>
        <taxon>Desulfovibrionaceae</taxon>
        <taxon>Desulfovibrio</taxon>
    </lineage>
</organism>
<feature type="domain" description="PilZ" evidence="1">
    <location>
        <begin position="159"/>
        <end position="256"/>
    </location>
</feature>